<keyword evidence="5 15" id="KW-0378">Hydrolase</keyword>
<feature type="domain" description="UvrD-like helicase C-terminal" evidence="18">
    <location>
        <begin position="519"/>
        <end position="810"/>
    </location>
</feature>
<proteinExistence type="inferred from homology"/>
<evidence type="ECO:0000259" key="17">
    <source>
        <dbReference type="PROSITE" id="PS51198"/>
    </source>
</evidence>
<sequence length="1254" mass="139395">MSAISGTVNSTILNSPLQLPLTGSVLIEASAGTGKTFTIAALYVRFILAHLPRLAAPATRNTALLPADILVVTFTKAATAELKDRIRKRLVQAAAVFRDSDPLEDSVLTALKAEFATELWPECAYALQMASEAMDEASVKTIHSWCQSVLREHAFSSGSLFSQQLITDLAPYKLEAVRDYWRNFFYPLPAQLYQRVTELVATPDALLSEINGLWDLAPPACQPLHMAQLIDAAEQRQQQKLAEAKHRWQLLLPRYFALIDEAEKQGWFTKPKTHNGSKARKDFAALSDWLALATGAKTAVDESLPVLKDSLIKNYGKEFTLHYTGPALSEDLPGALLALQQLLQQKADLRPDLLAHAVSWCKARFEQQLARDAVLGFNDIIQHTRRALTTEQGEALSAILRQQYPVALIDEFQDTDPDQYHIFNTVYQIAANRQDLAVFLIGDPKQAIYAFRGADIYTYLQARRDTEGRHFTLATNFRSSEAMVKGANAIFIPAEKNTFAKAFLFNDARGNQVPFVEVAAKGVDRNLIINGKPAETAMQLWTATFAQLSDGGDDSKDISKSLYRQSMASRFSDYIALLLNQAVAGKTGFQHTAAASKTLSPLQSKDIAILVATHNEGHLMQRELRKRGLASVYLSDRNSVFDTEVARDLLLLLTACAEPANKRALLNALYTRLLNLSLPELDALQHDDMQWDNRVGQFYQFAASWQQQGVLAMIRQIMQQFKVAERLLAKTADANGNSVAGERYLTDLLHLAELLQQAAAKLEGPQALLRFLHEHIYQRDNVQQPADEQVVRLESDAELIQIVTIHKSKGLEYPLVFLPFISLCRPVSVKDKVFNYHTSDGLPCQSIVAEPTILQQADQERLGEDIRKLYVAVTRAKYACWLSLAPTGDWPKSALAYLLDATTAADGKQFLARATTLFAGQPLSVAPLPSFAETQHYQAKEKTSELQQFSACQMPAGHRFSPWWVASYSALKYGALREPDSPQEHNLLDEQEDEVAVQAAAVSLHELPRGAGPGTFLHNLLQDAAEAGFAQVAKDAELRGALLARRCRHGSWAARRELLDAWLASYLQTAFMLADGKAVRLAELNLYKAEPEFWFAVSGVSTVQLDDLVSRAVLPGYTRPGLQANYLNGMLKGFIDLLFEYEGRYYVADYKSNYLGPDNSAYSQGAMRDKILASRYDMQYVLYTLALHKLLKARLQQQYCYDKHIGGVLYLFLRGQHAATAGAFSDKPPRELIEQLDQLLASGQEAGEATDASI</sequence>
<evidence type="ECO:0000256" key="10">
    <source>
        <dbReference type="ARBA" id="ARBA00023125"/>
    </source>
</evidence>
<evidence type="ECO:0000256" key="3">
    <source>
        <dbReference type="ARBA" id="ARBA00022741"/>
    </source>
</evidence>
<comment type="miscellaneous">
    <text evidence="15">In the RecBCD complex, RecB has a slow 3'-5' helicase, an exonuclease activity and loads RecA onto ssDNA, RecD has a fast 5'-3' helicase activity, while RecC stimulates the ATPase and processivity of the RecB helicase and contributes to recognition of the Chi site.</text>
</comment>
<comment type="cofactor">
    <cofactor evidence="15">
        <name>Mg(2+)</name>
        <dbReference type="ChEBI" id="CHEBI:18420"/>
    </cofactor>
    <text evidence="15">Binds 1 Mg(2+) ion per subunit.</text>
</comment>
<keyword evidence="7 15" id="KW-0269">Exonuclease</keyword>
<feature type="binding site" evidence="15">
    <location>
        <position position="1018"/>
    </location>
    <ligand>
        <name>Mg(2+)</name>
        <dbReference type="ChEBI" id="CHEBI:18420"/>
    </ligand>
</feature>
<dbReference type="RefSeq" id="WP_189434151.1">
    <property type="nucleotide sequence ID" value="NZ_BNAO01000011.1"/>
</dbReference>
<feature type="region of interest" description="DNA-binding and helicase activity, interacts with RecC" evidence="15">
    <location>
        <begin position="1"/>
        <end position="922"/>
    </location>
</feature>
<keyword evidence="11 15" id="KW-0234">DNA repair</keyword>
<dbReference type="InterPro" id="IPR011604">
    <property type="entry name" value="PDDEXK-like_dom_sf"/>
</dbReference>
<dbReference type="SUPFAM" id="SSF52980">
    <property type="entry name" value="Restriction endonuclease-like"/>
    <property type="match status" value="1"/>
</dbReference>
<accession>A0ABQ3L296</accession>
<evidence type="ECO:0000256" key="2">
    <source>
        <dbReference type="ARBA" id="ARBA00022723"/>
    </source>
</evidence>
<dbReference type="Gene3D" id="1.10.3170.10">
    <property type="entry name" value="Recbcd, chain B, domain 2"/>
    <property type="match status" value="1"/>
</dbReference>
<keyword evidence="20" id="KW-1185">Reference proteome</keyword>
<evidence type="ECO:0000256" key="5">
    <source>
        <dbReference type="ARBA" id="ARBA00022801"/>
    </source>
</evidence>
<dbReference type="Pfam" id="PF12705">
    <property type="entry name" value="PDDEXK_1"/>
    <property type="match status" value="1"/>
</dbReference>
<dbReference type="PROSITE" id="PS51217">
    <property type="entry name" value="UVRD_HELICASE_CTER"/>
    <property type="match status" value="1"/>
</dbReference>
<dbReference type="SUPFAM" id="SSF52540">
    <property type="entry name" value="P-loop containing nucleoside triphosphate hydrolases"/>
    <property type="match status" value="1"/>
</dbReference>
<feature type="active site" description="For nuclease activity" evidence="15">
    <location>
        <position position="1149"/>
    </location>
</feature>
<dbReference type="InterPro" id="IPR014017">
    <property type="entry name" value="DNA_helicase_UvrD-like_C"/>
</dbReference>
<name>A0ABQ3L296_9ALTE</name>
<feature type="binding site" evidence="16">
    <location>
        <begin position="29"/>
        <end position="36"/>
    </location>
    <ligand>
        <name>ATP</name>
        <dbReference type="ChEBI" id="CHEBI:30616"/>
    </ligand>
</feature>
<dbReference type="NCBIfam" id="TIGR00609">
    <property type="entry name" value="recB"/>
    <property type="match status" value="1"/>
</dbReference>
<dbReference type="Proteomes" id="UP000659697">
    <property type="component" value="Unassembled WGS sequence"/>
</dbReference>
<evidence type="ECO:0000256" key="16">
    <source>
        <dbReference type="PROSITE-ProRule" id="PRU00560"/>
    </source>
</evidence>
<dbReference type="EMBL" id="BNAO01000011">
    <property type="protein sequence ID" value="GHG77397.1"/>
    <property type="molecule type" value="Genomic_DNA"/>
</dbReference>
<keyword evidence="3 15" id="KW-0547">Nucleotide-binding</keyword>
<evidence type="ECO:0000256" key="13">
    <source>
        <dbReference type="ARBA" id="ARBA00034617"/>
    </source>
</evidence>
<comment type="domain">
    <text evidence="15">The C-terminal domain has nuclease activity and interacts with RecD. It interacts with RecA, facilitating its loading onto ssDNA.</text>
</comment>
<organism evidence="19 20">
    <name type="scientific">Alishewanella longhuensis</name>
    <dbReference type="NCBI Taxonomy" id="1091037"/>
    <lineage>
        <taxon>Bacteria</taxon>
        <taxon>Pseudomonadati</taxon>
        <taxon>Pseudomonadota</taxon>
        <taxon>Gammaproteobacteria</taxon>
        <taxon>Alteromonadales</taxon>
        <taxon>Alteromonadaceae</taxon>
        <taxon>Alishewanella</taxon>
    </lineage>
</organism>
<dbReference type="Gene3D" id="3.40.50.300">
    <property type="entry name" value="P-loop containing nucleotide triphosphate hydrolases"/>
    <property type="match status" value="2"/>
</dbReference>
<dbReference type="CDD" id="cd22352">
    <property type="entry name" value="RecB_C-like"/>
    <property type="match status" value="1"/>
</dbReference>
<keyword evidence="2 15" id="KW-0479">Metal-binding</keyword>
<comment type="caution">
    <text evidence="19">The sequence shown here is derived from an EMBL/GenBank/DDBJ whole genome shotgun (WGS) entry which is preliminary data.</text>
</comment>
<keyword evidence="8 15" id="KW-0067">ATP-binding</keyword>
<dbReference type="InterPro" id="IPR000212">
    <property type="entry name" value="DNA_helicase_UvrD/REP"/>
</dbReference>
<dbReference type="EC" id="5.6.2.4" evidence="15"/>
<reference evidence="20" key="1">
    <citation type="journal article" date="2019" name="Int. J. Syst. Evol. Microbiol.">
        <title>The Global Catalogue of Microorganisms (GCM) 10K type strain sequencing project: providing services to taxonomists for standard genome sequencing and annotation.</title>
        <authorList>
            <consortium name="The Broad Institute Genomics Platform"/>
            <consortium name="The Broad Institute Genome Sequencing Center for Infectious Disease"/>
            <person name="Wu L."/>
            <person name="Ma J."/>
        </authorList>
    </citation>
    <scope>NUCLEOTIDE SEQUENCE [LARGE SCALE GENOMIC DNA]</scope>
    <source>
        <strain evidence="20">CGMCC 1.7003</strain>
    </source>
</reference>
<comment type="catalytic activity">
    <reaction evidence="13 15">
        <text>Couples ATP hydrolysis with the unwinding of duplex DNA by translocating in the 3'-5' direction.</text>
        <dbReference type="EC" id="5.6.2.4"/>
    </reaction>
</comment>
<evidence type="ECO:0000313" key="20">
    <source>
        <dbReference type="Proteomes" id="UP000659697"/>
    </source>
</evidence>
<dbReference type="Pfam" id="PF00580">
    <property type="entry name" value="UvrD-helicase"/>
    <property type="match status" value="1"/>
</dbReference>
<dbReference type="PANTHER" id="PTHR11070:SF23">
    <property type="entry name" value="RECBCD ENZYME SUBUNIT RECB"/>
    <property type="match status" value="1"/>
</dbReference>
<dbReference type="InterPro" id="IPR004586">
    <property type="entry name" value="RecB"/>
</dbReference>
<feature type="binding site" evidence="15">
    <location>
        <position position="1149"/>
    </location>
    <ligand>
        <name>Mg(2+)</name>
        <dbReference type="ChEBI" id="CHEBI:18420"/>
    </ligand>
</feature>
<dbReference type="InterPro" id="IPR014016">
    <property type="entry name" value="UvrD-like_ATP-bd"/>
</dbReference>
<evidence type="ECO:0000256" key="14">
    <source>
        <dbReference type="ARBA" id="ARBA00048988"/>
    </source>
</evidence>
<evidence type="ECO:0000256" key="4">
    <source>
        <dbReference type="ARBA" id="ARBA00022763"/>
    </source>
</evidence>
<keyword evidence="6 15" id="KW-0347">Helicase</keyword>
<comment type="function">
    <text evidence="15">A helicase/nuclease that prepares dsDNA breaks (DSB) for recombinational DNA repair. Binds to DSBs and unwinds DNA via a highly rapid and processive ATP-dependent bidirectional helicase activity. Unwinds dsDNA until it encounters a Chi (crossover hotspot instigator) sequence from the 3' direction. Cuts ssDNA a few nucleotides 3' to the Chi site. The properties and activities of the enzyme are changed at Chi. The Chi-altered holoenzyme produces a long 3'-ssDNA overhang and facilitates RecA-binding to the ssDNA for homologous DNA recombination and repair. Holoenzyme degrades any linearized DNA that is unable to undergo homologous recombination. In the holoenzyme this subunit contributes ATPase, 3'-5' helicase, exonuclease activity and loads RecA onto ssDNA.</text>
</comment>
<gene>
    <name evidence="15 19" type="primary">recB</name>
    <name evidence="19" type="ORF">GCM10010919_33000</name>
</gene>
<dbReference type="HAMAP" id="MF_01485">
    <property type="entry name" value="RecB"/>
    <property type="match status" value="1"/>
</dbReference>
<keyword evidence="10 15" id="KW-0238">DNA-binding</keyword>
<dbReference type="Gene3D" id="3.90.320.10">
    <property type="match status" value="1"/>
</dbReference>
<protein>
    <recommendedName>
        <fullName evidence="15">RecBCD enzyme subunit RecB</fullName>
        <ecNumber evidence="15">3.1.11.5</ecNumber>
        <ecNumber evidence="15">5.6.2.4</ecNumber>
    </recommendedName>
    <alternativeName>
        <fullName evidence="15">DNA 3'-5' helicase subunit RecB</fullName>
    </alternativeName>
    <alternativeName>
        <fullName evidence="15">Exonuclease V subunit RecB</fullName>
        <shortName evidence="15">ExoV subunit RecB</shortName>
    </alternativeName>
    <alternativeName>
        <fullName evidence="15">Helicase/nuclease RecBCD subunit RecB</fullName>
    </alternativeName>
</protein>
<dbReference type="EC" id="3.1.11.5" evidence="15"/>
<evidence type="ECO:0000256" key="1">
    <source>
        <dbReference type="ARBA" id="ARBA00022722"/>
    </source>
</evidence>
<dbReference type="PANTHER" id="PTHR11070">
    <property type="entry name" value="UVRD / RECB / PCRA DNA HELICASE FAMILY MEMBER"/>
    <property type="match status" value="1"/>
</dbReference>
<comment type="catalytic activity">
    <reaction evidence="15">
        <text>Exonucleolytic cleavage (in the presence of ATP) in either 5'- to 3'- or 3'- to 5'-direction to yield 5'-phosphooligonucleotides.</text>
        <dbReference type="EC" id="3.1.11.5"/>
    </reaction>
</comment>
<evidence type="ECO:0000256" key="12">
    <source>
        <dbReference type="ARBA" id="ARBA00023235"/>
    </source>
</evidence>
<dbReference type="InterPro" id="IPR027417">
    <property type="entry name" value="P-loop_NTPase"/>
</dbReference>
<evidence type="ECO:0000313" key="19">
    <source>
        <dbReference type="EMBL" id="GHG77397.1"/>
    </source>
</evidence>
<dbReference type="InterPro" id="IPR038726">
    <property type="entry name" value="PDDEXK_AddAB-type"/>
</dbReference>
<feature type="region of interest" description="Nuclease activity, interacts with RecD and RecA" evidence="15">
    <location>
        <begin position="962"/>
        <end position="1254"/>
    </location>
</feature>
<comment type="domain">
    <text evidence="15">The N-terminal DNA-binding domain is a ssDNA-dependent ATPase and has ATP-dependent 3'-5' helicase function. This domain interacts with RecC.</text>
</comment>
<evidence type="ECO:0000259" key="18">
    <source>
        <dbReference type="PROSITE" id="PS51217"/>
    </source>
</evidence>
<evidence type="ECO:0000256" key="15">
    <source>
        <dbReference type="HAMAP-Rule" id="MF_01485"/>
    </source>
</evidence>
<dbReference type="InterPro" id="IPR011335">
    <property type="entry name" value="Restrct_endonuc-II-like"/>
</dbReference>
<evidence type="ECO:0000256" key="11">
    <source>
        <dbReference type="ARBA" id="ARBA00023204"/>
    </source>
</evidence>
<comment type="catalytic activity">
    <reaction evidence="14 15">
        <text>ATP + H2O = ADP + phosphate + H(+)</text>
        <dbReference type="Rhea" id="RHEA:13065"/>
        <dbReference type="ChEBI" id="CHEBI:15377"/>
        <dbReference type="ChEBI" id="CHEBI:15378"/>
        <dbReference type="ChEBI" id="CHEBI:30616"/>
        <dbReference type="ChEBI" id="CHEBI:43474"/>
        <dbReference type="ChEBI" id="CHEBI:456216"/>
        <dbReference type="EC" id="5.6.2.4"/>
    </reaction>
</comment>
<comment type="similarity">
    <text evidence="15">Belongs to the helicase family. UvrD subfamily.</text>
</comment>
<feature type="binding site" evidence="15">
    <location>
        <position position="1136"/>
    </location>
    <ligand>
        <name>Mg(2+)</name>
        <dbReference type="ChEBI" id="CHEBI:18420"/>
    </ligand>
</feature>
<evidence type="ECO:0000256" key="7">
    <source>
        <dbReference type="ARBA" id="ARBA00022839"/>
    </source>
</evidence>
<dbReference type="Pfam" id="PF13361">
    <property type="entry name" value="UvrD_C"/>
    <property type="match status" value="1"/>
</dbReference>
<evidence type="ECO:0000256" key="9">
    <source>
        <dbReference type="ARBA" id="ARBA00022842"/>
    </source>
</evidence>
<keyword evidence="4 15" id="KW-0227">DNA damage</keyword>
<comment type="subunit">
    <text evidence="15">Heterotrimer of RecB, RecC and RecD. All subunits contribute to DNA-binding. Interacts with RecA.</text>
</comment>
<evidence type="ECO:0000256" key="8">
    <source>
        <dbReference type="ARBA" id="ARBA00022840"/>
    </source>
</evidence>
<keyword evidence="1 15" id="KW-0540">Nuclease</keyword>
<keyword evidence="12 15" id="KW-0413">Isomerase</keyword>
<keyword evidence="9 15" id="KW-0460">Magnesium</keyword>
<dbReference type="Gene3D" id="1.10.486.10">
    <property type="entry name" value="PCRA, domain 4"/>
    <property type="match status" value="1"/>
</dbReference>
<dbReference type="PROSITE" id="PS51198">
    <property type="entry name" value="UVRD_HELICASE_ATP_BIND"/>
    <property type="match status" value="1"/>
</dbReference>
<evidence type="ECO:0000256" key="6">
    <source>
        <dbReference type="ARBA" id="ARBA00022806"/>
    </source>
</evidence>
<feature type="domain" description="UvrD-like helicase ATP-binding" evidence="17">
    <location>
        <begin position="8"/>
        <end position="480"/>
    </location>
</feature>